<organism evidence="3">
    <name type="scientific">Graphocephala atropunctata</name>
    <dbReference type="NCBI Taxonomy" id="36148"/>
    <lineage>
        <taxon>Eukaryota</taxon>
        <taxon>Metazoa</taxon>
        <taxon>Ecdysozoa</taxon>
        <taxon>Arthropoda</taxon>
        <taxon>Hexapoda</taxon>
        <taxon>Insecta</taxon>
        <taxon>Pterygota</taxon>
        <taxon>Neoptera</taxon>
        <taxon>Paraneoptera</taxon>
        <taxon>Hemiptera</taxon>
        <taxon>Auchenorrhyncha</taxon>
        <taxon>Membracoidea</taxon>
        <taxon>Cicadellidae</taxon>
        <taxon>Cicadellinae</taxon>
        <taxon>Cicadellini</taxon>
        <taxon>Graphocephala</taxon>
    </lineage>
</organism>
<protein>
    <recommendedName>
        <fullName evidence="2">BHLH domain-containing protein</fullName>
    </recommendedName>
</protein>
<feature type="non-terminal residue" evidence="3">
    <location>
        <position position="1"/>
    </location>
</feature>
<dbReference type="PANTHER" id="PTHR19290">
    <property type="entry name" value="BASIC HELIX-LOOP-HELIX PROTEIN NEUROGENIN-RELATED"/>
    <property type="match status" value="1"/>
</dbReference>
<dbReference type="GO" id="GO:0005634">
    <property type="term" value="C:nucleus"/>
    <property type="evidence" value="ECO:0007669"/>
    <property type="project" value="TreeGrafter"/>
</dbReference>
<dbReference type="GO" id="GO:0003700">
    <property type="term" value="F:DNA-binding transcription factor activity"/>
    <property type="evidence" value="ECO:0007669"/>
    <property type="project" value="TreeGrafter"/>
</dbReference>
<gene>
    <name evidence="3" type="ORF">g.51440</name>
</gene>
<proteinExistence type="predicted"/>
<dbReference type="AlphaFoldDB" id="A0A1B6KQF8"/>
<dbReference type="InterPro" id="IPR036638">
    <property type="entry name" value="HLH_DNA-bd_sf"/>
</dbReference>
<dbReference type="Pfam" id="PF00010">
    <property type="entry name" value="HLH"/>
    <property type="match status" value="1"/>
</dbReference>
<feature type="domain" description="BHLH" evidence="2">
    <location>
        <begin position="49"/>
        <end position="106"/>
    </location>
</feature>
<dbReference type="Gene3D" id="4.10.280.10">
    <property type="entry name" value="Helix-loop-helix DNA-binding domain"/>
    <property type="match status" value="1"/>
</dbReference>
<dbReference type="GO" id="GO:0045944">
    <property type="term" value="P:positive regulation of transcription by RNA polymerase II"/>
    <property type="evidence" value="ECO:0007669"/>
    <property type="project" value="TreeGrafter"/>
</dbReference>
<evidence type="ECO:0000259" key="2">
    <source>
        <dbReference type="PROSITE" id="PS50888"/>
    </source>
</evidence>
<dbReference type="GO" id="GO:0070888">
    <property type="term" value="F:E-box binding"/>
    <property type="evidence" value="ECO:0007669"/>
    <property type="project" value="TreeGrafter"/>
</dbReference>
<evidence type="ECO:0000313" key="3">
    <source>
        <dbReference type="EMBL" id="JAT13679.1"/>
    </source>
</evidence>
<feature type="compositionally biased region" description="Basic residues" evidence="1">
    <location>
        <begin position="31"/>
        <end position="41"/>
    </location>
</feature>
<dbReference type="InterPro" id="IPR011598">
    <property type="entry name" value="bHLH_dom"/>
</dbReference>
<dbReference type="GO" id="GO:0009653">
    <property type="term" value="P:anatomical structure morphogenesis"/>
    <property type="evidence" value="ECO:0007669"/>
    <property type="project" value="TreeGrafter"/>
</dbReference>
<dbReference type="InterPro" id="IPR050359">
    <property type="entry name" value="bHLH_transcription_factors"/>
</dbReference>
<feature type="non-terminal residue" evidence="3">
    <location>
        <position position="120"/>
    </location>
</feature>
<accession>A0A1B6KQF8</accession>
<feature type="region of interest" description="Disordered" evidence="1">
    <location>
        <begin position="1"/>
        <end position="62"/>
    </location>
</feature>
<dbReference type="PROSITE" id="PS50888">
    <property type="entry name" value="BHLH"/>
    <property type="match status" value="1"/>
</dbReference>
<dbReference type="GO" id="GO:0046983">
    <property type="term" value="F:protein dimerization activity"/>
    <property type="evidence" value="ECO:0007669"/>
    <property type="project" value="InterPro"/>
</dbReference>
<sequence length="120" mass="14069">NSPGEKSYSLRPRATLKKDEEDTDQEESWRPRGRSKRRSKQKCLPLSKYRRKTANARERSRMREINEAFEALRRALPHFNSRTENPNEKTTKIMTLRLAMKYITALDSALRQADVDSDGE</sequence>
<dbReference type="EMBL" id="GEBQ01026298">
    <property type="protein sequence ID" value="JAT13679.1"/>
    <property type="molecule type" value="Transcribed_RNA"/>
</dbReference>
<reference evidence="3" key="1">
    <citation type="submission" date="2015-11" db="EMBL/GenBank/DDBJ databases">
        <title>De novo transcriptome assembly of four potential Pierce s Disease insect vectors from Arizona vineyards.</title>
        <authorList>
            <person name="Tassone E.E."/>
        </authorList>
    </citation>
    <scope>NUCLEOTIDE SEQUENCE</scope>
</reference>
<dbReference type="SUPFAM" id="SSF47459">
    <property type="entry name" value="HLH, helix-loop-helix DNA-binding domain"/>
    <property type="match status" value="1"/>
</dbReference>
<dbReference type="SMART" id="SM00353">
    <property type="entry name" value="HLH"/>
    <property type="match status" value="1"/>
</dbReference>
<evidence type="ECO:0000256" key="1">
    <source>
        <dbReference type="SAM" id="MobiDB-lite"/>
    </source>
</evidence>
<name>A0A1B6KQF8_9HEMI</name>
<dbReference type="PANTHER" id="PTHR19290:SF147">
    <property type="entry name" value="HELIX-LOOP-HELIX PROTEIN DELILAH"/>
    <property type="match status" value="1"/>
</dbReference>